<dbReference type="Proteomes" id="UP001322481">
    <property type="component" value="Plasmid pMhuNZP2235a"/>
</dbReference>
<dbReference type="EMBL" id="CP139859">
    <property type="protein sequence ID" value="WQC02738.1"/>
    <property type="molecule type" value="Genomic_DNA"/>
</dbReference>
<dbReference type="RefSeq" id="WP_322419501.1">
    <property type="nucleotide sequence ID" value="NZ_CP139859.1"/>
</dbReference>
<evidence type="ECO:0000313" key="1">
    <source>
        <dbReference type="EMBL" id="WQC02738.1"/>
    </source>
</evidence>
<sequence>MAFLAAGTRGALDGEHPHDNFRFEVCNREKTHFETKTQSLDAVVSQAAWHAASRPQPGVLLTQYDSCHAMEKTTSPRKVEVPPQTIIDGSIHADWTWRSATFAVGTRCDRAGGPCHIPEGKPASLI</sequence>
<gene>
    <name evidence="1" type="ORF">U0R22_006993</name>
</gene>
<protein>
    <submittedName>
        <fullName evidence="1">Uncharacterized protein</fullName>
    </submittedName>
</protein>
<geneLocation type="plasmid" evidence="1 2">
    <name>pMhuNZP2235a</name>
</geneLocation>
<keyword evidence="2" id="KW-1185">Reference proteome</keyword>
<reference evidence="1 2" key="1">
    <citation type="submission" date="2023-11" db="EMBL/GenBank/DDBJ databases">
        <authorList>
            <person name="Panchal A.K."/>
            <person name="Meaney J.S."/>
            <person name="Karas B.J."/>
            <person name="diCenzo G.C."/>
        </authorList>
    </citation>
    <scope>NUCLEOTIDE SEQUENCE [LARGE SCALE GENOMIC DNA]</scope>
    <source>
        <strain evidence="1 2">NZP2235</strain>
        <plasmid evidence="1 2">pMhuNZP2235a</plasmid>
    </source>
</reference>
<name>A0ABZ0VZ09_9HYPH</name>
<proteinExistence type="predicted"/>
<evidence type="ECO:0000313" key="2">
    <source>
        <dbReference type="Proteomes" id="UP001322481"/>
    </source>
</evidence>
<organism evidence="1 2">
    <name type="scientific">Mesorhizobium huakuii</name>
    <dbReference type="NCBI Taxonomy" id="28104"/>
    <lineage>
        <taxon>Bacteria</taxon>
        <taxon>Pseudomonadati</taxon>
        <taxon>Pseudomonadota</taxon>
        <taxon>Alphaproteobacteria</taxon>
        <taxon>Hyphomicrobiales</taxon>
        <taxon>Phyllobacteriaceae</taxon>
        <taxon>Mesorhizobium</taxon>
    </lineage>
</organism>
<keyword evidence="1" id="KW-0614">Plasmid</keyword>
<accession>A0ABZ0VZ09</accession>